<proteinExistence type="predicted"/>
<reference evidence="2 3" key="1">
    <citation type="submission" date="2006-02" db="EMBL/GenBank/DDBJ databases">
        <authorList>
            <person name="Pinhassi J."/>
            <person name="Pedros-Alio C."/>
            <person name="Ferriera S."/>
            <person name="Johnson J."/>
            <person name="Kravitz S."/>
            <person name="Halpern A."/>
            <person name="Remington K."/>
            <person name="Beeson K."/>
            <person name="Tran B."/>
            <person name="Rogers Y.-H."/>
            <person name="Friedman R."/>
            <person name="Venter J.C."/>
        </authorList>
    </citation>
    <scope>NUCLEOTIDE SEQUENCE [LARGE SCALE GENOMIC DNA]</scope>
    <source>
        <strain evidence="2 3">MED92</strain>
    </source>
</reference>
<dbReference type="EMBL" id="AAOW01000044">
    <property type="protein sequence ID" value="EAR59559.1"/>
    <property type="molecule type" value="Genomic_DNA"/>
</dbReference>
<protein>
    <submittedName>
        <fullName evidence="2">Uncharacterized protein</fullName>
    </submittedName>
</protein>
<keyword evidence="1" id="KW-1133">Transmembrane helix</keyword>
<feature type="transmembrane region" description="Helical" evidence="1">
    <location>
        <begin position="6"/>
        <end position="26"/>
    </location>
</feature>
<evidence type="ECO:0000313" key="3">
    <source>
        <dbReference type="Proteomes" id="UP000002171"/>
    </source>
</evidence>
<comment type="caution">
    <text evidence="2">The sequence shown here is derived from an EMBL/GenBank/DDBJ whole genome shotgun (WGS) entry which is preliminary data.</text>
</comment>
<keyword evidence="1" id="KW-0812">Transmembrane</keyword>
<evidence type="ECO:0000256" key="1">
    <source>
        <dbReference type="SAM" id="Phobius"/>
    </source>
</evidence>
<dbReference type="Proteomes" id="UP000002171">
    <property type="component" value="Unassembled WGS sequence"/>
</dbReference>
<name>A0A7U8C334_NEPCE</name>
<dbReference type="AlphaFoldDB" id="A0A7U8C334"/>
<gene>
    <name evidence="2" type="ORF">MED92_11599</name>
</gene>
<feature type="transmembrane region" description="Helical" evidence="1">
    <location>
        <begin position="38"/>
        <end position="57"/>
    </location>
</feature>
<sequence length="85" mass="9196">MGIKTGISFFGWFIYLIFASLILKYVIESYQTTSELEWVPLACLLCFGIVGAAFQFIPSRGHGVDLGGRNTVIPPNDSSGSDGGF</sequence>
<accession>A0A7U8C334</accession>
<organism evidence="2 3">
    <name type="scientific">Neptuniibacter caesariensis</name>
    <dbReference type="NCBI Taxonomy" id="207954"/>
    <lineage>
        <taxon>Bacteria</taxon>
        <taxon>Pseudomonadati</taxon>
        <taxon>Pseudomonadota</taxon>
        <taxon>Gammaproteobacteria</taxon>
        <taxon>Oceanospirillales</taxon>
        <taxon>Oceanospirillaceae</taxon>
        <taxon>Neptuniibacter</taxon>
    </lineage>
</organism>
<keyword evidence="1" id="KW-0472">Membrane</keyword>
<keyword evidence="3" id="KW-1185">Reference proteome</keyword>
<evidence type="ECO:0000313" key="2">
    <source>
        <dbReference type="EMBL" id="EAR59559.1"/>
    </source>
</evidence>